<feature type="transmembrane region" description="Helical" evidence="7">
    <location>
        <begin position="133"/>
        <end position="154"/>
    </location>
</feature>
<dbReference type="eggNOG" id="COG2095">
    <property type="taxonomic scope" value="Bacteria"/>
</dbReference>
<organism evidence="8 9">
    <name type="scientific">Candidatus Scalindua brodae</name>
    <dbReference type="NCBI Taxonomy" id="237368"/>
    <lineage>
        <taxon>Bacteria</taxon>
        <taxon>Pseudomonadati</taxon>
        <taxon>Planctomycetota</taxon>
        <taxon>Candidatus Brocadiia</taxon>
        <taxon>Candidatus Brocadiales</taxon>
        <taxon>Candidatus Scalinduaceae</taxon>
        <taxon>Candidatus Scalindua</taxon>
    </lineage>
</organism>
<evidence type="ECO:0000313" key="8">
    <source>
        <dbReference type="EMBL" id="KHE90399.1"/>
    </source>
</evidence>
<keyword evidence="5 7" id="KW-1133">Transmembrane helix</keyword>
<feature type="transmembrane region" description="Helical" evidence="7">
    <location>
        <begin position="175"/>
        <end position="193"/>
    </location>
</feature>
<feature type="transmembrane region" description="Helical" evidence="7">
    <location>
        <begin position="39"/>
        <end position="58"/>
    </location>
</feature>
<feature type="transmembrane region" description="Helical" evidence="7">
    <location>
        <begin position="106"/>
        <end position="127"/>
    </location>
</feature>
<accession>A0A0B0ECM0</accession>
<dbReference type="InterPro" id="IPR002771">
    <property type="entry name" value="Multi_antbiot-R_MarC"/>
</dbReference>
<keyword evidence="6 7" id="KW-0472">Membrane</keyword>
<dbReference type="Proteomes" id="UP000030652">
    <property type="component" value="Unassembled WGS sequence"/>
</dbReference>
<dbReference type="AlphaFoldDB" id="A0A0B0ECM0"/>
<dbReference type="Pfam" id="PF01914">
    <property type="entry name" value="MarC"/>
    <property type="match status" value="1"/>
</dbReference>
<dbReference type="GO" id="GO:0005886">
    <property type="term" value="C:plasma membrane"/>
    <property type="evidence" value="ECO:0007669"/>
    <property type="project" value="UniProtKB-SubCell"/>
</dbReference>
<proteinExistence type="inferred from homology"/>
<keyword evidence="3" id="KW-1003">Cell membrane</keyword>
<dbReference type="EMBL" id="JRYO01000265">
    <property type="protein sequence ID" value="KHE90399.1"/>
    <property type="molecule type" value="Genomic_DNA"/>
</dbReference>
<evidence type="ECO:0000313" key="9">
    <source>
        <dbReference type="Proteomes" id="UP000030652"/>
    </source>
</evidence>
<evidence type="ECO:0000256" key="5">
    <source>
        <dbReference type="ARBA" id="ARBA00022989"/>
    </source>
</evidence>
<feature type="transmembrane region" description="Helical" evidence="7">
    <location>
        <begin position="70"/>
        <end position="90"/>
    </location>
</feature>
<feature type="transmembrane region" description="Helical" evidence="7">
    <location>
        <begin position="6"/>
        <end position="27"/>
    </location>
</feature>
<comment type="similarity">
    <text evidence="2 7">Belongs to the UPF0056 (MarC) family.</text>
</comment>
<dbReference type="PANTHER" id="PTHR33508:SF1">
    <property type="entry name" value="UPF0056 MEMBRANE PROTEIN YHCE"/>
    <property type="match status" value="1"/>
</dbReference>
<sequence>MNDFIRSTALLLVLLNPFLVSIYLMGVIQRLERRQFTYVLIRAGLIAGSVFCGFAILGDAVFSNIVQAEFASFQIFGGVIFLLIGLQFVFHGPTAIKLLRGKPEHLAGAIAMPVLIGPGTISASIIVGKRQDPVSACAAILLAVFISIVLILIFKVIHDYVLPRRELLIERYIEIAGRISALFVGTVSIEMIMQGVRTWVEKF</sequence>
<evidence type="ECO:0000256" key="2">
    <source>
        <dbReference type="ARBA" id="ARBA00009784"/>
    </source>
</evidence>
<comment type="caution">
    <text evidence="8">The sequence shown here is derived from an EMBL/GenBank/DDBJ whole genome shotgun (WGS) entry which is preliminary data.</text>
</comment>
<evidence type="ECO:0000256" key="7">
    <source>
        <dbReference type="RuleBase" id="RU362048"/>
    </source>
</evidence>
<comment type="subcellular location">
    <subcellularLocation>
        <location evidence="1 7">Cell membrane</location>
        <topology evidence="1 7">Multi-pass membrane protein</topology>
    </subcellularLocation>
</comment>
<protein>
    <recommendedName>
        <fullName evidence="7">UPF0056 membrane protein</fullName>
    </recommendedName>
</protein>
<evidence type="ECO:0000256" key="1">
    <source>
        <dbReference type="ARBA" id="ARBA00004651"/>
    </source>
</evidence>
<name>A0A0B0ECM0_9BACT</name>
<reference evidence="8 9" key="1">
    <citation type="submission" date="2014-10" db="EMBL/GenBank/DDBJ databases">
        <title>Draft genome of anammox bacterium scalindua brodae, obtained using differential coverage binning of sequence data from two enrichment reactors.</title>
        <authorList>
            <person name="Speth D.R."/>
            <person name="Russ L."/>
            <person name="Kartal B."/>
            <person name="Op den Camp H.J."/>
            <person name="Dutilh B.E."/>
            <person name="Jetten M.S."/>
        </authorList>
    </citation>
    <scope>NUCLEOTIDE SEQUENCE [LARGE SCALE GENOMIC DNA]</scope>
    <source>
        <strain evidence="8">RU1</strain>
    </source>
</reference>
<evidence type="ECO:0000256" key="3">
    <source>
        <dbReference type="ARBA" id="ARBA00022475"/>
    </source>
</evidence>
<evidence type="ECO:0000256" key="4">
    <source>
        <dbReference type="ARBA" id="ARBA00022692"/>
    </source>
</evidence>
<gene>
    <name evidence="8" type="ORF">SCABRO_03896</name>
</gene>
<dbReference type="PANTHER" id="PTHR33508">
    <property type="entry name" value="UPF0056 MEMBRANE PROTEIN YHCE"/>
    <property type="match status" value="1"/>
</dbReference>
<keyword evidence="4 7" id="KW-0812">Transmembrane</keyword>
<evidence type="ECO:0000256" key="6">
    <source>
        <dbReference type="ARBA" id="ARBA00023136"/>
    </source>
</evidence>